<reference evidence="2" key="1">
    <citation type="journal article" date="2013" name="Nat. Commun.">
        <title>Whole-genome sequencing of Oryza brachyantha reveals mechanisms underlying Oryza genome evolution.</title>
        <authorList>
            <person name="Chen J."/>
            <person name="Huang Q."/>
            <person name="Gao D."/>
            <person name="Wang J."/>
            <person name="Lang Y."/>
            <person name="Liu T."/>
            <person name="Li B."/>
            <person name="Bai Z."/>
            <person name="Luis Goicoechea J."/>
            <person name="Liang C."/>
            <person name="Chen C."/>
            <person name="Zhang W."/>
            <person name="Sun S."/>
            <person name="Liao Y."/>
            <person name="Zhang X."/>
            <person name="Yang L."/>
            <person name="Song C."/>
            <person name="Wang M."/>
            <person name="Shi J."/>
            <person name="Liu G."/>
            <person name="Liu J."/>
            <person name="Zhou H."/>
            <person name="Zhou W."/>
            <person name="Yu Q."/>
            <person name="An N."/>
            <person name="Chen Y."/>
            <person name="Cai Q."/>
            <person name="Wang B."/>
            <person name="Liu B."/>
            <person name="Min J."/>
            <person name="Huang Y."/>
            <person name="Wu H."/>
            <person name="Li Z."/>
            <person name="Zhang Y."/>
            <person name="Yin Y."/>
            <person name="Song W."/>
            <person name="Jiang J."/>
            <person name="Jackson S.A."/>
            <person name="Wing R.A."/>
            <person name="Wang J."/>
            <person name="Chen M."/>
        </authorList>
    </citation>
    <scope>NUCLEOTIDE SEQUENCE [LARGE SCALE GENOMIC DNA]</scope>
    <source>
        <strain evidence="2">cv. IRGC 101232</strain>
    </source>
</reference>
<evidence type="ECO:0000313" key="2">
    <source>
        <dbReference type="EnsemblPlants" id="OB09G15210.1"/>
    </source>
</evidence>
<feature type="region of interest" description="Disordered" evidence="1">
    <location>
        <begin position="1"/>
        <end position="23"/>
    </location>
</feature>
<organism evidence="2">
    <name type="scientific">Oryza brachyantha</name>
    <name type="common">malo sina</name>
    <dbReference type="NCBI Taxonomy" id="4533"/>
    <lineage>
        <taxon>Eukaryota</taxon>
        <taxon>Viridiplantae</taxon>
        <taxon>Streptophyta</taxon>
        <taxon>Embryophyta</taxon>
        <taxon>Tracheophyta</taxon>
        <taxon>Spermatophyta</taxon>
        <taxon>Magnoliopsida</taxon>
        <taxon>Liliopsida</taxon>
        <taxon>Poales</taxon>
        <taxon>Poaceae</taxon>
        <taxon>BOP clade</taxon>
        <taxon>Oryzoideae</taxon>
        <taxon>Oryzeae</taxon>
        <taxon>Oryzinae</taxon>
        <taxon>Oryza</taxon>
    </lineage>
</organism>
<evidence type="ECO:0000256" key="1">
    <source>
        <dbReference type="SAM" id="MobiDB-lite"/>
    </source>
</evidence>
<dbReference type="HOGENOM" id="CLU_2761863_0_0_1"/>
<proteinExistence type="predicted"/>
<dbReference type="Gramene" id="OB09G15210.1">
    <property type="protein sequence ID" value="OB09G15210.1"/>
    <property type="gene ID" value="OB09G15210"/>
</dbReference>
<reference evidence="2" key="2">
    <citation type="submission" date="2013-04" db="UniProtKB">
        <authorList>
            <consortium name="EnsemblPlants"/>
        </authorList>
    </citation>
    <scope>IDENTIFICATION</scope>
</reference>
<dbReference type="AlphaFoldDB" id="J3MWZ2"/>
<dbReference type="STRING" id="4533.J3MWZ2"/>
<name>J3MWZ2_ORYBR</name>
<accession>J3MWZ2</accession>
<keyword evidence="3" id="KW-1185">Reference proteome</keyword>
<evidence type="ECO:0000313" key="3">
    <source>
        <dbReference type="Proteomes" id="UP000006038"/>
    </source>
</evidence>
<dbReference type="Proteomes" id="UP000006038">
    <property type="component" value="Chromosome 9"/>
</dbReference>
<dbReference type="EnsemblPlants" id="OB09G15210.1">
    <property type="protein sequence ID" value="OB09G15210.1"/>
    <property type="gene ID" value="OB09G15210"/>
</dbReference>
<protein>
    <submittedName>
        <fullName evidence="2">Uncharacterized protein</fullName>
    </submittedName>
</protein>
<sequence>MNPDDIASTRVVHSPRSRDGNGAEFATKIKELGVAIRSELLSPASKNTGVVVNLSNIQWLVDERCVAPDE</sequence>